<dbReference type="Proteomes" id="UP001148018">
    <property type="component" value="Unassembled WGS sequence"/>
</dbReference>
<feature type="binding site" evidence="8">
    <location>
        <position position="266"/>
    </location>
    <ligand>
        <name>Zn(2+)</name>
        <dbReference type="ChEBI" id="CHEBI:29105"/>
        <note>catalytic</note>
    </ligand>
</feature>
<dbReference type="GO" id="GO:0006508">
    <property type="term" value="P:proteolysis"/>
    <property type="evidence" value="ECO:0007669"/>
    <property type="project" value="InterPro"/>
</dbReference>
<name>A0A9Q0ETZ7_9TELE</name>
<dbReference type="Gene3D" id="3.40.390.10">
    <property type="entry name" value="Collagenase (Catalytic Domain)"/>
    <property type="match status" value="1"/>
</dbReference>
<proteinExistence type="predicted"/>
<comment type="caution">
    <text evidence="7">Lacks conserved residue(s) required for the propagation of feature annotation.</text>
</comment>
<protein>
    <recommendedName>
        <fullName evidence="15">Disintegrin and metalloproteinase domain-containing protein 8</fullName>
    </recommendedName>
</protein>
<dbReference type="GO" id="GO:0050839">
    <property type="term" value="F:cell adhesion molecule binding"/>
    <property type="evidence" value="ECO:0007669"/>
    <property type="project" value="TreeGrafter"/>
</dbReference>
<dbReference type="InterPro" id="IPR036436">
    <property type="entry name" value="Disintegrin_dom_sf"/>
</dbReference>
<evidence type="ECO:0000256" key="7">
    <source>
        <dbReference type="PROSITE-ProRule" id="PRU00076"/>
    </source>
</evidence>
<dbReference type="GO" id="GO:0046872">
    <property type="term" value="F:metal ion binding"/>
    <property type="evidence" value="ECO:0007669"/>
    <property type="project" value="UniProtKB-KW"/>
</dbReference>
<evidence type="ECO:0000256" key="2">
    <source>
        <dbReference type="ARBA" id="ARBA00022692"/>
    </source>
</evidence>
<feature type="compositionally biased region" description="Pro residues" evidence="9">
    <location>
        <begin position="633"/>
        <end position="643"/>
    </location>
</feature>
<reference evidence="13" key="1">
    <citation type="submission" date="2022-07" db="EMBL/GenBank/DDBJ databases">
        <title>Chromosome-level genome of Muraenolepis orangiensis.</title>
        <authorList>
            <person name="Kim J."/>
        </authorList>
    </citation>
    <scope>NUCLEOTIDE SEQUENCE</scope>
    <source>
        <strain evidence="13">KU_S4_2022</strain>
        <tissue evidence="13">Muscle</tissue>
    </source>
</reference>
<dbReference type="CDD" id="cd04269">
    <property type="entry name" value="ZnMc_adamalysin_II_like"/>
    <property type="match status" value="1"/>
</dbReference>
<dbReference type="InterPro" id="IPR034027">
    <property type="entry name" value="Reprolysin_adamalysin"/>
</dbReference>
<feature type="region of interest" description="Disordered" evidence="9">
    <location>
        <begin position="609"/>
        <end position="669"/>
    </location>
</feature>
<evidence type="ECO:0000256" key="5">
    <source>
        <dbReference type="ARBA" id="ARBA00023157"/>
    </source>
</evidence>
<comment type="caution">
    <text evidence="13">The sequence shown here is derived from an EMBL/GenBank/DDBJ whole genome shotgun (WGS) entry which is preliminary data.</text>
</comment>
<dbReference type="PANTHER" id="PTHR11905">
    <property type="entry name" value="ADAM A DISINTEGRIN AND METALLOPROTEASE DOMAIN"/>
    <property type="match status" value="1"/>
</dbReference>
<dbReference type="PROSITE" id="PS50026">
    <property type="entry name" value="EGF_3"/>
    <property type="match status" value="1"/>
</dbReference>
<organism evidence="13 14">
    <name type="scientific">Muraenolepis orangiensis</name>
    <name type="common">Patagonian moray cod</name>
    <dbReference type="NCBI Taxonomy" id="630683"/>
    <lineage>
        <taxon>Eukaryota</taxon>
        <taxon>Metazoa</taxon>
        <taxon>Chordata</taxon>
        <taxon>Craniata</taxon>
        <taxon>Vertebrata</taxon>
        <taxon>Euteleostomi</taxon>
        <taxon>Actinopterygii</taxon>
        <taxon>Neopterygii</taxon>
        <taxon>Teleostei</taxon>
        <taxon>Neoteleostei</taxon>
        <taxon>Acanthomorphata</taxon>
        <taxon>Zeiogadaria</taxon>
        <taxon>Gadariae</taxon>
        <taxon>Gadiformes</taxon>
        <taxon>Muraenolepidoidei</taxon>
        <taxon>Muraenolepididae</taxon>
        <taxon>Muraenolepis</taxon>
    </lineage>
</organism>
<dbReference type="InterPro" id="IPR000742">
    <property type="entry name" value="EGF"/>
</dbReference>
<evidence type="ECO:0008006" key="15">
    <source>
        <dbReference type="Google" id="ProtNLM"/>
    </source>
</evidence>
<dbReference type="PROSITE" id="PS01186">
    <property type="entry name" value="EGF_2"/>
    <property type="match status" value="1"/>
</dbReference>
<dbReference type="InterPro" id="IPR001590">
    <property type="entry name" value="Peptidase_M12B"/>
</dbReference>
<dbReference type="GO" id="GO:0051044">
    <property type="term" value="P:positive regulation of membrane protein ectodomain proteolysis"/>
    <property type="evidence" value="ECO:0007669"/>
    <property type="project" value="TreeGrafter"/>
</dbReference>
<dbReference type="InterPro" id="IPR024079">
    <property type="entry name" value="MetalloPept_cat_dom_sf"/>
</dbReference>
<dbReference type="GO" id="GO:0002693">
    <property type="term" value="P:positive regulation of cellular extravasation"/>
    <property type="evidence" value="ECO:0007669"/>
    <property type="project" value="TreeGrafter"/>
</dbReference>
<sequence length="669" mass="73534">MKNTTSSKLDYIYMPDHCYYHGHIVEVEDSSASIDLCSGIRGYVRIEDQSYLLEPLAEESETDKQDGAEEGEGLHVVYNYKHLRQKRSSCAHGDKDTFFDHGSSPSGMFQLSKLKSSRQRKFQSGKTRTVEMVLVVDNTEYNKIGSWKSVQARMLEVVNHVDKVYRAVGFRVMLVGLEMWTYRDLIDVSPDPDVTLKHFLDWRKHTLMPRIKHDNAQFITGVDFNGNTVGLATTFSMCTGSSGAVNEDHNANSIAVASTLAHEMGHNLGLSHDDESCVCRSAQPQSGCIMAPKHGHVYPEVFSSCSLEQLARFLEEVNPSCLLDIPSTDRIVGGPVCGNAFLEPGEECDCGTVEECKNPCCNATTCKLNTGAKCAEGECCLNCQLKQTGVVCRARAGDCDLAEHCTGFSATCPTDAYTQNGLPCNWGSGYCLDGQCPSREQHCKRLWGPDAEEAPKTCYGIARKDPMCGTLLCSGGWEFPVTSRKYFYKLPNGDLCNEASMEPKDNFPADFGMVPTGTRCGSSMVCYKQRCQNMKSIAAVYGTEGCSDKCNNRGVCNHERRCHCDPGWAAPYCDVKHSEASTGQPKFVESTSSQICKPVSQPLTGKILPSRGAPQPPMKMAAVPQQPWLQQTKPPPPARPLPPLQSKTVTKPKPPHAARAALKPPTQLR</sequence>
<feature type="binding site" evidence="8">
    <location>
        <position position="272"/>
    </location>
    <ligand>
        <name>Zn(2+)</name>
        <dbReference type="ChEBI" id="CHEBI:29105"/>
        <note>catalytic</note>
    </ligand>
</feature>
<evidence type="ECO:0000256" key="6">
    <source>
        <dbReference type="PROSITE-ProRule" id="PRU00068"/>
    </source>
</evidence>
<dbReference type="PRINTS" id="PR00289">
    <property type="entry name" value="DISINTEGRIN"/>
</dbReference>
<dbReference type="OrthoDB" id="5951731at2759"/>
<feature type="disulfide bond" evidence="7">
    <location>
        <begin position="546"/>
        <end position="556"/>
    </location>
</feature>
<feature type="active site" evidence="8">
    <location>
        <position position="263"/>
    </location>
</feature>
<dbReference type="FunFam" id="4.10.70.10:FF:000001">
    <property type="entry name" value="Disintegrin and metalloproteinase domain-containing protein 22"/>
    <property type="match status" value="1"/>
</dbReference>
<dbReference type="Pfam" id="PF01421">
    <property type="entry name" value="Reprolysin"/>
    <property type="match status" value="1"/>
</dbReference>
<dbReference type="AlphaFoldDB" id="A0A9Q0ETZ7"/>
<dbReference type="PROSITE" id="PS00427">
    <property type="entry name" value="DISINTEGRIN_1"/>
    <property type="match status" value="1"/>
</dbReference>
<dbReference type="Gene3D" id="4.10.70.10">
    <property type="entry name" value="Disintegrin domain"/>
    <property type="match status" value="1"/>
</dbReference>
<dbReference type="PROSITE" id="PS50215">
    <property type="entry name" value="ADAM_MEPRO"/>
    <property type="match status" value="1"/>
</dbReference>
<evidence type="ECO:0000256" key="4">
    <source>
        <dbReference type="ARBA" id="ARBA00023136"/>
    </source>
</evidence>
<dbReference type="SMART" id="SM00050">
    <property type="entry name" value="DISIN"/>
    <property type="match status" value="1"/>
</dbReference>
<evidence type="ECO:0000256" key="3">
    <source>
        <dbReference type="ARBA" id="ARBA00022989"/>
    </source>
</evidence>
<dbReference type="EMBL" id="JANIIK010000038">
    <property type="protein sequence ID" value="KAJ3610637.1"/>
    <property type="molecule type" value="Genomic_DNA"/>
</dbReference>
<dbReference type="InterPro" id="IPR001762">
    <property type="entry name" value="Disintegrin_dom"/>
</dbReference>
<dbReference type="SUPFAM" id="SSF55486">
    <property type="entry name" value="Metalloproteases ('zincins'), catalytic domain"/>
    <property type="match status" value="1"/>
</dbReference>
<feature type="binding site" evidence="8">
    <location>
        <position position="262"/>
    </location>
    <ligand>
        <name>Zn(2+)</name>
        <dbReference type="ChEBI" id="CHEBI:29105"/>
        <note>catalytic</note>
    </ligand>
</feature>
<dbReference type="GO" id="GO:0016020">
    <property type="term" value="C:membrane"/>
    <property type="evidence" value="ECO:0007669"/>
    <property type="project" value="UniProtKB-SubCell"/>
</dbReference>
<feature type="domain" description="EGF-like" evidence="10">
    <location>
        <begin position="542"/>
        <end position="574"/>
    </location>
</feature>
<keyword evidence="4" id="KW-0472">Membrane</keyword>
<evidence type="ECO:0000259" key="12">
    <source>
        <dbReference type="PROSITE" id="PS50215"/>
    </source>
</evidence>
<dbReference type="FunFam" id="3.40.390.10:FF:000002">
    <property type="entry name" value="Disintegrin and metalloproteinase domain-containing protein 22"/>
    <property type="match status" value="1"/>
</dbReference>
<dbReference type="GO" id="GO:0022407">
    <property type="term" value="P:regulation of cell-cell adhesion"/>
    <property type="evidence" value="ECO:0007669"/>
    <property type="project" value="TreeGrafter"/>
</dbReference>
<comment type="subcellular location">
    <subcellularLocation>
        <location evidence="1">Membrane</location>
        <topology evidence="1">Single-pass membrane protein</topology>
    </subcellularLocation>
</comment>
<feature type="domain" description="Peptidase M12B" evidence="12">
    <location>
        <begin position="128"/>
        <end position="326"/>
    </location>
</feature>
<feature type="disulfide bond" evidence="7">
    <location>
        <begin position="564"/>
        <end position="573"/>
    </location>
</feature>
<evidence type="ECO:0000256" key="9">
    <source>
        <dbReference type="SAM" id="MobiDB-lite"/>
    </source>
</evidence>
<dbReference type="GO" id="GO:0006954">
    <property type="term" value="P:inflammatory response"/>
    <property type="evidence" value="ECO:0007669"/>
    <property type="project" value="TreeGrafter"/>
</dbReference>
<keyword evidence="8" id="KW-0862">Zinc</keyword>
<keyword evidence="2" id="KW-0812">Transmembrane</keyword>
<evidence type="ECO:0000259" key="11">
    <source>
        <dbReference type="PROSITE" id="PS50214"/>
    </source>
</evidence>
<evidence type="ECO:0000256" key="8">
    <source>
        <dbReference type="PROSITE-ProRule" id="PRU00276"/>
    </source>
</evidence>
<dbReference type="InterPro" id="IPR018358">
    <property type="entry name" value="Disintegrin_CS"/>
</dbReference>
<dbReference type="SUPFAM" id="SSF57552">
    <property type="entry name" value="Blood coagulation inhibitor (disintegrin)"/>
    <property type="match status" value="1"/>
</dbReference>
<evidence type="ECO:0000256" key="1">
    <source>
        <dbReference type="ARBA" id="ARBA00004167"/>
    </source>
</evidence>
<evidence type="ECO:0000259" key="10">
    <source>
        <dbReference type="PROSITE" id="PS50026"/>
    </source>
</evidence>
<dbReference type="PROSITE" id="PS50214">
    <property type="entry name" value="DISINTEGRIN_2"/>
    <property type="match status" value="1"/>
</dbReference>
<gene>
    <name evidence="13" type="ORF">NHX12_022729</name>
</gene>
<keyword evidence="7" id="KW-0245">EGF-like domain</keyword>
<keyword evidence="8" id="KW-0479">Metal-binding</keyword>
<dbReference type="InterPro" id="IPR006586">
    <property type="entry name" value="ADAM_Cys-rich"/>
</dbReference>
<evidence type="ECO:0000313" key="13">
    <source>
        <dbReference type="EMBL" id="KAJ3610637.1"/>
    </source>
</evidence>
<feature type="domain" description="Disintegrin" evidence="11">
    <location>
        <begin position="334"/>
        <end position="420"/>
    </location>
</feature>
<dbReference type="Pfam" id="PF08516">
    <property type="entry name" value="ADAM_CR"/>
    <property type="match status" value="1"/>
</dbReference>
<keyword evidence="3" id="KW-1133">Transmembrane helix</keyword>
<dbReference type="Pfam" id="PF00200">
    <property type="entry name" value="Disintegrin"/>
    <property type="match status" value="1"/>
</dbReference>
<keyword evidence="5 7" id="KW-1015">Disulfide bond</keyword>
<evidence type="ECO:0000313" key="14">
    <source>
        <dbReference type="Proteomes" id="UP001148018"/>
    </source>
</evidence>
<dbReference type="PANTHER" id="PTHR11905:SF20">
    <property type="entry name" value="DISINTEGRIN AND METALLOPROTEINASE DOMAIN-CONTAINING PROTEIN 8"/>
    <property type="match status" value="1"/>
</dbReference>
<dbReference type="SMART" id="SM00608">
    <property type="entry name" value="ACR"/>
    <property type="match status" value="1"/>
</dbReference>
<accession>A0A9Q0ETZ7</accession>
<dbReference type="GO" id="GO:0004222">
    <property type="term" value="F:metalloendopeptidase activity"/>
    <property type="evidence" value="ECO:0007669"/>
    <property type="project" value="InterPro"/>
</dbReference>
<feature type="disulfide bond" evidence="6">
    <location>
        <begin position="392"/>
        <end position="412"/>
    </location>
</feature>
<keyword evidence="14" id="KW-1185">Reference proteome</keyword>
<dbReference type="Gene3D" id="2.60.120.260">
    <property type="entry name" value="Galactose-binding domain-like"/>
    <property type="match status" value="1"/>
</dbReference>